<evidence type="ECO:0000313" key="5">
    <source>
        <dbReference type="EMBL" id="CAE0760721.1"/>
    </source>
</evidence>
<dbReference type="EMBL" id="HBIZ01021122">
    <property type="protein sequence ID" value="CAE0760720.1"/>
    <property type="molecule type" value="Transcribed_RNA"/>
</dbReference>
<keyword evidence="2" id="KW-0472">Membrane</keyword>
<feature type="transmembrane region" description="Helical" evidence="2">
    <location>
        <begin position="53"/>
        <end position="74"/>
    </location>
</feature>
<name>A0A6S9ULF6_CHRCT</name>
<proteinExistence type="predicted"/>
<keyword evidence="2" id="KW-0812">Transmembrane</keyword>
<dbReference type="EMBL" id="HBIZ01021121">
    <property type="protein sequence ID" value="CAE0760719.1"/>
    <property type="molecule type" value="Transcribed_RNA"/>
</dbReference>
<evidence type="ECO:0000313" key="3">
    <source>
        <dbReference type="EMBL" id="CAE0760719.1"/>
    </source>
</evidence>
<feature type="transmembrane region" description="Helical" evidence="2">
    <location>
        <begin position="94"/>
        <end position="113"/>
    </location>
</feature>
<evidence type="ECO:0000256" key="1">
    <source>
        <dbReference type="SAM" id="MobiDB-lite"/>
    </source>
</evidence>
<sequence length="114" mass="12734">MPSDVIPKRPPGQRTVPERRTQEIPRASYEMDPASAPHFEHLLRHYSRQQSGASPSFSAGLSIFPSLLGLQLVTPPHHPEHEDAVLSAEQAQQIFLSRLLLLLGCFVILCLLLF</sequence>
<gene>
    <name evidence="3" type="ORF">PCAR00345_LOCUS13331</name>
    <name evidence="4" type="ORF">PCAR00345_LOCUS13332</name>
    <name evidence="5" type="ORF">PCAR00345_LOCUS13333</name>
</gene>
<accession>A0A6S9ULF6</accession>
<reference evidence="3" key="1">
    <citation type="submission" date="2021-01" db="EMBL/GenBank/DDBJ databases">
        <authorList>
            <person name="Corre E."/>
            <person name="Pelletier E."/>
            <person name="Niang G."/>
            <person name="Scheremetjew M."/>
            <person name="Finn R."/>
            <person name="Kale V."/>
            <person name="Holt S."/>
            <person name="Cochrane G."/>
            <person name="Meng A."/>
            <person name="Brown T."/>
            <person name="Cohen L."/>
        </authorList>
    </citation>
    <scope>NUCLEOTIDE SEQUENCE</scope>
    <source>
        <strain evidence="3">CCMP645</strain>
    </source>
</reference>
<feature type="region of interest" description="Disordered" evidence="1">
    <location>
        <begin position="1"/>
        <end position="33"/>
    </location>
</feature>
<organism evidence="3">
    <name type="scientific">Chrysotila carterae</name>
    <name type="common">Marine alga</name>
    <name type="synonym">Syracosphaera carterae</name>
    <dbReference type="NCBI Taxonomy" id="13221"/>
    <lineage>
        <taxon>Eukaryota</taxon>
        <taxon>Haptista</taxon>
        <taxon>Haptophyta</taxon>
        <taxon>Prymnesiophyceae</taxon>
        <taxon>Isochrysidales</taxon>
        <taxon>Isochrysidaceae</taxon>
        <taxon>Chrysotila</taxon>
    </lineage>
</organism>
<keyword evidence="2" id="KW-1133">Transmembrane helix</keyword>
<evidence type="ECO:0000256" key="2">
    <source>
        <dbReference type="SAM" id="Phobius"/>
    </source>
</evidence>
<protein>
    <submittedName>
        <fullName evidence="3">Uncharacterized protein</fullName>
    </submittedName>
</protein>
<evidence type="ECO:0000313" key="4">
    <source>
        <dbReference type="EMBL" id="CAE0760720.1"/>
    </source>
</evidence>
<dbReference type="AlphaFoldDB" id="A0A6S9ULF6"/>
<dbReference type="EMBL" id="HBIZ01021123">
    <property type="protein sequence ID" value="CAE0760721.1"/>
    <property type="molecule type" value="Transcribed_RNA"/>
</dbReference>